<reference evidence="15" key="2">
    <citation type="journal article" date="2021" name="Genome Biol. Evol.">
        <title>Mitochondrial genome evolution in pelagophyte algae.</title>
        <authorList>
            <person name="Sibbald S.J."/>
            <person name="Lawton M."/>
            <person name="Archibald J.M."/>
        </authorList>
    </citation>
    <scope>NUCLEOTIDE SEQUENCE</scope>
    <source>
        <strain evidence="16">CCMP1707</strain>
        <strain evidence="17">CCMP1708</strain>
        <strain evidence="15">CCMP1850</strain>
        <strain evidence="19">CCMP1984</strain>
        <strain evidence="18">CCMP3368</strain>
    </source>
</reference>
<organism evidence="14">
    <name type="scientific">Aureococcus anophagefferens</name>
    <name type="common">Harmful bloom alga</name>
    <dbReference type="NCBI Taxonomy" id="44056"/>
    <lineage>
        <taxon>Eukaryota</taxon>
        <taxon>Sar</taxon>
        <taxon>Stramenopiles</taxon>
        <taxon>Ochrophyta</taxon>
        <taxon>Pelagophyceae</taxon>
        <taxon>Pelagomonadales</taxon>
        <taxon>Pelagomonadaceae</taxon>
        <taxon>Aureococcus</taxon>
    </lineage>
</organism>
<evidence type="ECO:0000313" key="16">
    <source>
        <dbReference type="EMBL" id="QQW50201.1"/>
    </source>
</evidence>
<dbReference type="InterPro" id="IPR023043">
    <property type="entry name" value="NAD(P)H_OxRDtase_bac/plastid"/>
</dbReference>
<dbReference type="EMBL" id="MW438346">
    <property type="protein sequence ID" value="QQW50244.1"/>
    <property type="molecule type" value="Genomic_DNA"/>
</dbReference>
<dbReference type="PANTHER" id="PTHR11058:SF9">
    <property type="entry name" value="NADH-UBIQUINONE OXIDOREDUCTASE CHAIN 3"/>
    <property type="match status" value="1"/>
</dbReference>
<reference evidence="13 20" key="3">
    <citation type="submission" date="2024-03" db="EMBL/GenBank/DDBJ databases">
        <title>Aureococcus anophagefferens CCMP1851 and Kratosvirus quantuckense: Draft genome of a second virus-susceptible host strain in the model system.</title>
        <authorList>
            <person name="Chase E."/>
            <person name="Truchon A.R."/>
            <person name="Schepens W."/>
            <person name="Wilhelm S.W."/>
        </authorList>
    </citation>
    <scope>NUCLEOTIDE SEQUENCE [LARGE SCALE GENOMIC DNA]</scope>
    <source>
        <strain evidence="13 20">CCMP1851</strain>
    </source>
</reference>
<evidence type="ECO:0000313" key="13">
    <source>
        <dbReference type="EMBL" id="KAK7234897.1"/>
    </source>
</evidence>
<dbReference type="EMBL" id="MK922345">
    <property type="protein sequence ID" value="QGI24624.1"/>
    <property type="molecule type" value="Genomic_DNA"/>
</dbReference>
<evidence type="ECO:0000256" key="11">
    <source>
        <dbReference type="ARBA" id="ARBA00049551"/>
    </source>
</evidence>
<dbReference type="GO" id="GO:0008137">
    <property type="term" value="F:NADH dehydrogenase (ubiquinone) activity"/>
    <property type="evidence" value="ECO:0007669"/>
    <property type="project" value="UniProtKB-UniRule"/>
</dbReference>
<dbReference type="EMBL" id="MW438344">
    <property type="protein sequence ID" value="QQW50157.1"/>
    <property type="molecule type" value="Genomic_DNA"/>
</dbReference>
<feature type="transmembrane region" description="Helical" evidence="12">
    <location>
        <begin position="64"/>
        <end position="82"/>
    </location>
</feature>
<keyword evidence="7 12" id="KW-1133">Transmembrane helix</keyword>
<proteinExistence type="inferred from homology"/>
<evidence type="ECO:0000313" key="18">
    <source>
        <dbReference type="EMBL" id="QQW50288.1"/>
    </source>
</evidence>
<keyword evidence="5 12" id="KW-0812">Transmembrane</keyword>
<dbReference type="EMBL" id="MW438348">
    <property type="protein sequence ID" value="QQW50332.1"/>
    <property type="molecule type" value="Genomic_DNA"/>
</dbReference>
<keyword evidence="20" id="KW-1185">Reference proteome</keyword>
<geneLocation type="mitochondrion" evidence="14"/>
<evidence type="ECO:0000256" key="1">
    <source>
        <dbReference type="ARBA" id="ARBA00004141"/>
    </source>
</evidence>
<dbReference type="InterPro" id="IPR000440">
    <property type="entry name" value="NADH_UbQ/plastoQ_OxRdtase_su3"/>
</dbReference>
<dbReference type="EMBL" id="MW438347">
    <property type="protein sequence ID" value="QQW50288.1"/>
    <property type="molecule type" value="Genomic_DNA"/>
</dbReference>
<keyword evidence="8 12" id="KW-0520">NAD</keyword>
<evidence type="ECO:0000313" key="20">
    <source>
        <dbReference type="Proteomes" id="UP001363151"/>
    </source>
</evidence>
<comment type="subcellular location">
    <subcellularLocation>
        <location evidence="1">Membrane</location>
        <topology evidence="1">Multi-pass membrane protein</topology>
    </subcellularLocation>
    <subcellularLocation>
        <location evidence="12">Mitochondrion membrane</location>
        <topology evidence="12">Multi-pass membrane protein</topology>
    </subcellularLocation>
</comment>
<sequence>MQTLFYEEYSPILVMSILAVLLSVIILGASFLLSIQKPDTEKLSAYECGFDPYEDARNAFDVRFYIVAILFIIFDLEAMFLFPWVVSITHISSMGLWVMVDFLIELSIGFVYAWKIGALEWE</sequence>
<keyword evidence="9 12" id="KW-0830">Ubiquinone</keyword>
<keyword evidence="12" id="KW-0249">Electron transport</keyword>
<dbReference type="EMBL" id="JBBJCI010000303">
    <property type="protein sequence ID" value="KAK7234897.1"/>
    <property type="molecule type" value="Genomic_DNA"/>
</dbReference>
<dbReference type="InterPro" id="IPR038430">
    <property type="entry name" value="NDAH_ubi_oxred_su3_sf"/>
</dbReference>
<dbReference type="AlphaFoldDB" id="A0A649UDQ9"/>
<dbReference type="FunFam" id="1.20.58.1610:FF:000004">
    <property type="entry name" value="NADH-quinone oxidoreductase subunit A"/>
    <property type="match status" value="1"/>
</dbReference>
<dbReference type="Proteomes" id="UP001363151">
    <property type="component" value="Unassembled WGS sequence"/>
</dbReference>
<keyword evidence="10 12" id="KW-0472">Membrane</keyword>
<evidence type="ECO:0000256" key="2">
    <source>
        <dbReference type="ARBA" id="ARBA00008472"/>
    </source>
</evidence>
<evidence type="ECO:0000256" key="12">
    <source>
        <dbReference type="RuleBase" id="RU003640"/>
    </source>
</evidence>
<dbReference type="GO" id="GO:0031966">
    <property type="term" value="C:mitochondrial membrane"/>
    <property type="evidence" value="ECO:0007669"/>
    <property type="project" value="UniProtKB-SubCell"/>
</dbReference>
<evidence type="ECO:0000313" key="17">
    <source>
        <dbReference type="EMBL" id="QQW50244.1"/>
    </source>
</evidence>
<evidence type="ECO:0000256" key="8">
    <source>
        <dbReference type="ARBA" id="ARBA00023027"/>
    </source>
</evidence>
<keyword evidence="6 12" id="KW-1278">Translocase</keyword>
<feature type="transmembrane region" description="Helical" evidence="12">
    <location>
        <begin position="12"/>
        <end position="33"/>
    </location>
</feature>
<dbReference type="HAMAP" id="MF_01394">
    <property type="entry name" value="NDH1_NuoA"/>
    <property type="match status" value="1"/>
</dbReference>
<gene>
    <name evidence="14" type="primary">nad3</name>
    <name evidence="13" type="ORF">SO694_mt00024</name>
</gene>
<evidence type="ECO:0000256" key="10">
    <source>
        <dbReference type="ARBA" id="ARBA00023136"/>
    </source>
</evidence>
<comment type="similarity">
    <text evidence="2 12">Belongs to the complex I subunit 3 family.</text>
</comment>
<accession>A0A649UDQ9</accession>
<dbReference type="EMBL" id="MW438345">
    <property type="protein sequence ID" value="QQW50201.1"/>
    <property type="molecule type" value="Genomic_DNA"/>
</dbReference>
<evidence type="ECO:0000256" key="3">
    <source>
        <dbReference type="ARBA" id="ARBA00021007"/>
    </source>
</evidence>
<protein>
    <recommendedName>
        <fullName evidence="3 12">NADH-ubiquinone oxidoreductase chain 3</fullName>
        <ecNumber evidence="12">7.1.1.2</ecNumber>
    </recommendedName>
</protein>
<keyword evidence="12 14" id="KW-0496">Mitochondrion</keyword>
<dbReference type="PANTHER" id="PTHR11058">
    <property type="entry name" value="NADH-UBIQUINONE OXIDOREDUCTASE CHAIN 3"/>
    <property type="match status" value="1"/>
</dbReference>
<reference evidence="14" key="1">
    <citation type="journal article" date="2019" name="J. Appl. Phycol.">
        <title>Construction and comparative analysis of mitochondrial genome in the brown tide forming alga Aureococcus anophagefferens (Pelagophyceae, Ochrophyta).</title>
        <authorList>
            <person name="Liu F."/>
            <person name="Liu S."/>
            <person name="Huang T."/>
            <person name="Chen N."/>
        </authorList>
    </citation>
    <scope>NUCLEOTIDE SEQUENCE</scope>
</reference>
<dbReference type="Pfam" id="PF00507">
    <property type="entry name" value="Oxidored_q4"/>
    <property type="match status" value="1"/>
</dbReference>
<name>A0A649UDQ9_AURAN</name>
<comment type="function">
    <text evidence="12">Core subunit of the mitochondrial membrane respiratory chain NADH dehydrogenase (Complex I) which catalyzes electron transfer from NADH through the respiratory chain, using ubiquinone as an electron acceptor. Essential for the catalytic activity of complex I.</text>
</comment>
<evidence type="ECO:0000313" key="14">
    <source>
        <dbReference type="EMBL" id="QGI24624.1"/>
    </source>
</evidence>
<comment type="catalytic activity">
    <reaction evidence="11 12">
        <text>a ubiquinone + NADH + 5 H(+)(in) = a ubiquinol + NAD(+) + 4 H(+)(out)</text>
        <dbReference type="Rhea" id="RHEA:29091"/>
        <dbReference type="Rhea" id="RHEA-COMP:9565"/>
        <dbReference type="Rhea" id="RHEA-COMP:9566"/>
        <dbReference type="ChEBI" id="CHEBI:15378"/>
        <dbReference type="ChEBI" id="CHEBI:16389"/>
        <dbReference type="ChEBI" id="CHEBI:17976"/>
        <dbReference type="ChEBI" id="CHEBI:57540"/>
        <dbReference type="ChEBI" id="CHEBI:57945"/>
        <dbReference type="EC" id="7.1.1.2"/>
    </reaction>
</comment>
<dbReference type="EC" id="7.1.1.2" evidence="12"/>
<dbReference type="GO" id="GO:0016651">
    <property type="term" value="F:oxidoreductase activity, acting on NAD(P)H"/>
    <property type="evidence" value="ECO:0007669"/>
    <property type="project" value="InterPro"/>
</dbReference>
<keyword evidence="12" id="KW-0679">Respiratory chain</keyword>
<evidence type="ECO:0000256" key="9">
    <source>
        <dbReference type="ARBA" id="ARBA00023075"/>
    </source>
</evidence>
<feature type="transmembrane region" description="Helical" evidence="12">
    <location>
        <begin position="94"/>
        <end position="114"/>
    </location>
</feature>
<evidence type="ECO:0000256" key="5">
    <source>
        <dbReference type="ARBA" id="ARBA00022692"/>
    </source>
</evidence>
<dbReference type="GO" id="GO:0030964">
    <property type="term" value="C:NADH dehydrogenase complex"/>
    <property type="evidence" value="ECO:0007669"/>
    <property type="project" value="TreeGrafter"/>
</dbReference>
<dbReference type="Gene3D" id="1.20.58.1610">
    <property type="entry name" value="NADH:ubiquinone/plastoquinone oxidoreductase, chain 3"/>
    <property type="match status" value="1"/>
</dbReference>
<evidence type="ECO:0000313" key="15">
    <source>
        <dbReference type="EMBL" id="QQW50157.1"/>
    </source>
</evidence>
<keyword evidence="4 12" id="KW-0813">Transport</keyword>
<evidence type="ECO:0000313" key="19">
    <source>
        <dbReference type="EMBL" id="QQW50332.1"/>
    </source>
</evidence>
<evidence type="ECO:0000256" key="6">
    <source>
        <dbReference type="ARBA" id="ARBA00022967"/>
    </source>
</evidence>
<evidence type="ECO:0000256" key="7">
    <source>
        <dbReference type="ARBA" id="ARBA00022989"/>
    </source>
</evidence>
<evidence type="ECO:0000256" key="4">
    <source>
        <dbReference type="ARBA" id="ARBA00022448"/>
    </source>
</evidence>